<dbReference type="STRING" id="331679.IV81_GL001685"/>
<dbReference type="InterPro" id="IPR007920">
    <property type="entry name" value="UPF0223"/>
</dbReference>
<dbReference type="PATRIC" id="fig|331679.3.peg.1722"/>
<sequence length="89" mass="10742">MDERWNINELTDVINFFATIEKAYDKGVSRERLNDQYKKFKQVVPNKSEEKRIFREFQSNSGMQPFLAIKQLKDSEKRKIKVEVDEKNR</sequence>
<name>A0A0R2L464_9LACO</name>
<dbReference type="PIRSF" id="PIRSF037260">
    <property type="entry name" value="UPF0223"/>
    <property type="match status" value="1"/>
</dbReference>
<comment type="caution">
    <text evidence="1">The sequence shown here is derived from an EMBL/GenBank/DDBJ whole genome shotgun (WGS) entry which is preliminary data.</text>
</comment>
<reference evidence="1 2" key="1">
    <citation type="journal article" date="2015" name="Genome Announc.">
        <title>Expanding the biotechnology potential of lactobacilli through comparative genomics of 213 strains and associated genera.</title>
        <authorList>
            <person name="Sun Z."/>
            <person name="Harris H.M."/>
            <person name="McCann A."/>
            <person name="Guo C."/>
            <person name="Argimon S."/>
            <person name="Zhang W."/>
            <person name="Yang X."/>
            <person name="Jeffery I.B."/>
            <person name="Cooney J.C."/>
            <person name="Kagawa T.F."/>
            <person name="Liu W."/>
            <person name="Song Y."/>
            <person name="Salvetti E."/>
            <person name="Wrobel A."/>
            <person name="Rasinkangas P."/>
            <person name="Parkhill J."/>
            <person name="Rea M.C."/>
            <person name="O'Sullivan O."/>
            <person name="Ritari J."/>
            <person name="Douillard F.P."/>
            <person name="Paul Ross R."/>
            <person name="Yang R."/>
            <person name="Briner A.E."/>
            <person name="Felis G.E."/>
            <person name="de Vos W.M."/>
            <person name="Barrangou R."/>
            <person name="Klaenhammer T.R."/>
            <person name="Caufield P.W."/>
            <person name="Cui Y."/>
            <person name="Zhang H."/>
            <person name="O'Toole P.W."/>
        </authorList>
    </citation>
    <scope>NUCLEOTIDE SEQUENCE [LARGE SCALE GENOMIC DNA]</scope>
    <source>
        <strain evidence="1 2">DSM 18001</strain>
    </source>
</reference>
<dbReference type="InterPro" id="IPR023324">
    <property type="entry name" value="BH2638-like_sf"/>
</dbReference>
<dbReference type="Proteomes" id="UP000051859">
    <property type="component" value="Unassembled WGS sequence"/>
</dbReference>
<gene>
    <name evidence="1" type="ORF">IV81_GL001685</name>
</gene>
<proteinExistence type="predicted"/>
<dbReference type="EMBL" id="JQBX01000008">
    <property type="protein sequence ID" value="KRN94042.1"/>
    <property type="molecule type" value="Genomic_DNA"/>
</dbReference>
<dbReference type="SUPFAM" id="SSF158504">
    <property type="entry name" value="BH2638-like"/>
    <property type="match status" value="1"/>
</dbReference>
<dbReference type="NCBIfam" id="NF003353">
    <property type="entry name" value="PRK04387.1"/>
    <property type="match status" value="1"/>
</dbReference>
<evidence type="ECO:0000313" key="2">
    <source>
        <dbReference type="Proteomes" id="UP000051859"/>
    </source>
</evidence>
<evidence type="ECO:0000313" key="1">
    <source>
        <dbReference type="EMBL" id="KRN94042.1"/>
    </source>
</evidence>
<dbReference type="AlphaFoldDB" id="A0A0R2L464"/>
<dbReference type="Pfam" id="PF05256">
    <property type="entry name" value="UPF0223"/>
    <property type="match status" value="1"/>
</dbReference>
<dbReference type="Gene3D" id="1.10.220.80">
    <property type="entry name" value="BH2638-like"/>
    <property type="match status" value="1"/>
</dbReference>
<keyword evidence="2" id="KW-1185">Reference proteome</keyword>
<accession>A0A0R2L464</accession>
<organism evidence="1 2">
    <name type="scientific">Pediococcus stilesii</name>
    <dbReference type="NCBI Taxonomy" id="331679"/>
    <lineage>
        <taxon>Bacteria</taxon>
        <taxon>Bacillati</taxon>
        <taxon>Bacillota</taxon>
        <taxon>Bacilli</taxon>
        <taxon>Lactobacillales</taxon>
        <taxon>Lactobacillaceae</taxon>
        <taxon>Pediococcus</taxon>
    </lineage>
</organism>
<protein>
    <submittedName>
        <fullName evidence="1">Uncharacterized protein</fullName>
    </submittedName>
</protein>